<evidence type="ECO:0000256" key="10">
    <source>
        <dbReference type="ARBA" id="ARBA00049339"/>
    </source>
</evidence>
<feature type="short sequence motif" description="'HIGH' region" evidence="11">
    <location>
        <begin position="261"/>
        <end position="271"/>
    </location>
</feature>
<dbReference type="InterPro" id="IPR005148">
    <property type="entry name" value="Arg-tRNA-synth_N"/>
</dbReference>
<evidence type="ECO:0000256" key="4">
    <source>
        <dbReference type="ARBA" id="ARBA00022490"/>
    </source>
</evidence>
<dbReference type="Pfam" id="PF00750">
    <property type="entry name" value="tRNA-synt_1d"/>
    <property type="match status" value="1"/>
</dbReference>
<evidence type="ECO:0000313" key="15">
    <source>
        <dbReference type="EMBL" id="MBB5159087.1"/>
    </source>
</evidence>
<dbReference type="NCBIfam" id="TIGR00456">
    <property type="entry name" value="argS"/>
    <property type="match status" value="1"/>
</dbReference>
<dbReference type="RefSeq" id="WP_246471919.1">
    <property type="nucleotide sequence ID" value="NZ_JACHIW010000002.1"/>
</dbReference>
<comment type="subcellular location">
    <subcellularLocation>
        <location evidence="1 11">Cytoplasm</location>
    </subcellularLocation>
</comment>
<dbReference type="Gene3D" id="3.40.50.620">
    <property type="entry name" value="HUPs"/>
    <property type="match status" value="1"/>
</dbReference>
<dbReference type="InterPro" id="IPR001278">
    <property type="entry name" value="Arg-tRNA-ligase"/>
</dbReference>
<keyword evidence="8 11" id="KW-0648">Protein biosynthesis</keyword>
<dbReference type="AlphaFoldDB" id="A0A840QG61"/>
<evidence type="ECO:0000256" key="1">
    <source>
        <dbReference type="ARBA" id="ARBA00004496"/>
    </source>
</evidence>
<keyword evidence="7 11" id="KW-0067">ATP-binding</keyword>
<dbReference type="SUPFAM" id="SSF47323">
    <property type="entry name" value="Anticodon-binding domain of a subclass of class I aminoacyl-tRNA synthetases"/>
    <property type="match status" value="1"/>
</dbReference>
<dbReference type="GO" id="GO:0004814">
    <property type="term" value="F:arginine-tRNA ligase activity"/>
    <property type="evidence" value="ECO:0007669"/>
    <property type="project" value="UniProtKB-UniRule"/>
</dbReference>
<organism evidence="15 16">
    <name type="scientific">Saccharopolyspora phatthalungensis</name>
    <dbReference type="NCBI Taxonomy" id="664693"/>
    <lineage>
        <taxon>Bacteria</taxon>
        <taxon>Bacillati</taxon>
        <taxon>Actinomycetota</taxon>
        <taxon>Actinomycetes</taxon>
        <taxon>Pseudonocardiales</taxon>
        <taxon>Pseudonocardiaceae</taxon>
        <taxon>Saccharopolyspora</taxon>
    </lineage>
</organism>
<dbReference type="GO" id="GO:0005737">
    <property type="term" value="C:cytoplasm"/>
    <property type="evidence" value="ECO:0007669"/>
    <property type="project" value="UniProtKB-SubCell"/>
</dbReference>
<keyword evidence="16" id="KW-1185">Reference proteome</keyword>
<dbReference type="InterPro" id="IPR008909">
    <property type="entry name" value="DALR_anticod-bd"/>
</dbReference>
<dbReference type="FunFam" id="1.10.730.10:FF:000008">
    <property type="entry name" value="Arginine--tRNA ligase"/>
    <property type="match status" value="1"/>
</dbReference>
<keyword evidence="5 11" id="KW-0436">Ligase</keyword>
<comment type="catalytic activity">
    <reaction evidence="10 11">
        <text>tRNA(Arg) + L-arginine + ATP = L-arginyl-tRNA(Arg) + AMP + diphosphate</text>
        <dbReference type="Rhea" id="RHEA:20301"/>
        <dbReference type="Rhea" id="RHEA-COMP:9658"/>
        <dbReference type="Rhea" id="RHEA-COMP:9673"/>
        <dbReference type="ChEBI" id="CHEBI:30616"/>
        <dbReference type="ChEBI" id="CHEBI:32682"/>
        <dbReference type="ChEBI" id="CHEBI:33019"/>
        <dbReference type="ChEBI" id="CHEBI:78442"/>
        <dbReference type="ChEBI" id="CHEBI:78513"/>
        <dbReference type="ChEBI" id="CHEBI:456215"/>
        <dbReference type="EC" id="6.1.1.19"/>
    </reaction>
</comment>
<comment type="subunit">
    <text evidence="3 11">Monomer.</text>
</comment>
<evidence type="ECO:0000256" key="2">
    <source>
        <dbReference type="ARBA" id="ARBA00005594"/>
    </source>
</evidence>
<dbReference type="SUPFAM" id="SSF55190">
    <property type="entry name" value="Arginyl-tRNA synthetase (ArgRS), N-terminal 'additional' domain"/>
    <property type="match status" value="1"/>
</dbReference>
<dbReference type="EC" id="6.1.1.19" evidence="11"/>
<evidence type="ECO:0000256" key="8">
    <source>
        <dbReference type="ARBA" id="ARBA00022917"/>
    </source>
</evidence>
<dbReference type="PANTHER" id="PTHR11956">
    <property type="entry name" value="ARGINYL-TRNA SYNTHETASE"/>
    <property type="match status" value="1"/>
</dbReference>
<proteinExistence type="inferred from homology"/>
<dbReference type="InterPro" id="IPR001412">
    <property type="entry name" value="aa-tRNA-synth_I_CS"/>
</dbReference>
<dbReference type="EMBL" id="JACHIW010000002">
    <property type="protein sequence ID" value="MBB5159087.1"/>
    <property type="molecule type" value="Genomic_DNA"/>
</dbReference>
<evidence type="ECO:0000256" key="11">
    <source>
        <dbReference type="HAMAP-Rule" id="MF_00123"/>
    </source>
</evidence>
<keyword evidence="4 11" id="KW-0963">Cytoplasm</keyword>
<dbReference type="GO" id="GO:0005524">
    <property type="term" value="F:ATP binding"/>
    <property type="evidence" value="ECO:0007669"/>
    <property type="project" value="UniProtKB-UniRule"/>
</dbReference>
<dbReference type="CDD" id="cd07956">
    <property type="entry name" value="Anticodon_Ia_Arg"/>
    <property type="match status" value="1"/>
</dbReference>
<evidence type="ECO:0000313" key="16">
    <source>
        <dbReference type="Proteomes" id="UP000584374"/>
    </source>
</evidence>
<sequence>MGTERRPHVFLGGDAATYTRHRERAEYAVALLAVTLLGGSTSLTLDEAITAITIGPQQATGEDFLGYTSDGHLRNTLGRGLARLARDGILRQVDGRRFESDRRACQAVIRQLRAARGPDAAPGTMPAEKEDYSVTNHEVLPLLGQVADSVSQAIAHARPELAGADPLVRRSEHADFQSNAALGLAKRARTKPAELAEALTAAVSGDRGPITRVEVSGPGFLNITVPDQLIWNQLAARLASPRLGVGTPNEGQRTVIDYSAPNIAKEMHVGHLRTTIIGDSLARVLGFLGVDVIRQNHLGDWGTQFGMLIQYLNEHPETTWHHDELEPGTSAVSALDELYRAARALFNADPDFADRSRQRVVALQSGDPDTIARWKEIVTESEKAFRDIYDRLGVLLIPEDSVGESFYNHLLAHVVTELTEAGIAVESDDALVIFSEEVNGPDGNPAPLMVRKRDGGYGYDTTDLATIRYRIHDLKANRLLYVTDSRQALHFQLIFEGARRAGWLTDCIEAAHVPYGTVLGPDGRPFKTRSGGTVRLMDLLDEAVARARAVVHEKDPDLPAEELDRIAEQAGIGAVKYADLSSSRIKDYAFDVDRMVSFNGNTGVYLQYAHTRIRSILRKAGNPEVAIDPTIELQPAERALALELDAYGTALTDVSETLEPHKLCGYLYDLARDFTNFYEACHVLNAEEPIRSNRLALCQLTARTLQHGLDLLGISAPERM</sequence>
<dbReference type="SMART" id="SM00836">
    <property type="entry name" value="DALR_1"/>
    <property type="match status" value="1"/>
</dbReference>
<dbReference type="InterPro" id="IPR036695">
    <property type="entry name" value="Arg-tRNA-synth_N_sf"/>
</dbReference>
<dbReference type="Pfam" id="PF05746">
    <property type="entry name" value="DALR_1"/>
    <property type="match status" value="1"/>
</dbReference>
<dbReference type="CDD" id="cd00671">
    <property type="entry name" value="ArgRS_core"/>
    <property type="match status" value="1"/>
</dbReference>
<dbReference type="PROSITE" id="PS00178">
    <property type="entry name" value="AA_TRNA_LIGASE_I"/>
    <property type="match status" value="1"/>
</dbReference>
<keyword evidence="6 11" id="KW-0547">Nucleotide-binding</keyword>
<reference evidence="15 16" key="1">
    <citation type="submission" date="2020-08" db="EMBL/GenBank/DDBJ databases">
        <title>Sequencing the genomes of 1000 actinobacteria strains.</title>
        <authorList>
            <person name="Klenk H.-P."/>
        </authorList>
    </citation>
    <scope>NUCLEOTIDE SEQUENCE [LARGE SCALE GENOMIC DNA]</scope>
    <source>
        <strain evidence="15 16">DSM 45584</strain>
    </source>
</reference>
<feature type="domain" description="DALR anticodon binding" evidence="13">
    <location>
        <begin position="606"/>
        <end position="720"/>
    </location>
</feature>
<dbReference type="Gene3D" id="3.30.1360.70">
    <property type="entry name" value="Arginyl tRNA synthetase N-terminal domain"/>
    <property type="match status" value="1"/>
</dbReference>
<dbReference type="Pfam" id="PF03485">
    <property type="entry name" value="Arg_tRNA_synt_N"/>
    <property type="match status" value="1"/>
</dbReference>
<dbReference type="InterPro" id="IPR035684">
    <property type="entry name" value="ArgRS_core"/>
</dbReference>
<gene>
    <name evidence="11" type="primary">argS</name>
    <name evidence="15" type="ORF">BJ970_006686</name>
</gene>
<name>A0A840QG61_9PSEU</name>
<dbReference type="InterPro" id="IPR009080">
    <property type="entry name" value="tRNAsynth_Ia_anticodon-bd"/>
</dbReference>
<dbReference type="SUPFAM" id="SSF52374">
    <property type="entry name" value="Nucleotidylyl transferase"/>
    <property type="match status" value="1"/>
</dbReference>
<evidence type="ECO:0000256" key="6">
    <source>
        <dbReference type="ARBA" id="ARBA00022741"/>
    </source>
</evidence>
<evidence type="ECO:0000256" key="12">
    <source>
        <dbReference type="RuleBase" id="RU363038"/>
    </source>
</evidence>
<feature type="domain" description="Arginyl tRNA synthetase N-terminal" evidence="14">
    <location>
        <begin position="144"/>
        <end position="225"/>
    </location>
</feature>
<accession>A0A840QG61</accession>
<evidence type="ECO:0000256" key="9">
    <source>
        <dbReference type="ARBA" id="ARBA00023146"/>
    </source>
</evidence>
<evidence type="ECO:0000259" key="13">
    <source>
        <dbReference type="SMART" id="SM00836"/>
    </source>
</evidence>
<dbReference type="HAMAP" id="MF_00123">
    <property type="entry name" value="Arg_tRNA_synth"/>
    <property type="match status" value="1"/>
</dbReference>
<evidence type="ECO:0000256" key="3">
    <source>
        <dbReference type="ARBA" id="ARBA00011245"/>
    </source>
</evidence>
<dbReference type="GO" id="GO:0006420">
    <property type="term" value="P:arginyl-tRNA aminoacylation"/>
    <property type="evidence" value="ECO:0007669"/>
    <property type="project" value="UniProtKB-UniRule"/>
</dbReference>
<comment type="similarity">
    <text evidence="2 11 12">Belongs to the class-I aminoacyl-tRNA synthetase family.</text>
</comment>
<dbReference type="InterPro" id="IPR014729">
    <property type="entry name" value="Rossmann-like_a/b/a_fold"/>
</dbReference>
<dbReference type="PRINTS" id="PR01038">
    <property type="entry name" value="TRNASYNTHARG"/>
</dbReference>
<dbReference type="FunFam" id="3.40.50.620:FF:000030">
    <property type="entry name" value="Arginine--tRNA ligase"/>
    <property type="match status" value="1"/>
</dbReference>
<protein>
    <recommendedName>
        <fullName evidence="11">Arginine--tRNA ligase</fullName>
        <ecNumber evidence="11">6.1.1.19</ecNumber>
    </recommendedName>
    <alternativeName>
        <fullName evidence="11">Arginyl-tRNA synthetase</fullName>
        <shortName evidence="11">ArgRS</shortName>
    </alternativeName>
</protein>
<dbReference type="Proteomes" id="UP000584374">
    <property type="component" value="Unassembled WGS sequence"/>
</dbReference>
<comment type="caution">
    <text evidence="15">The sequence shown here is derived from an EMBL/GenBank/DDBJ whole genome shotgun (WGS) entry which is preliminary data.</text>
</comment>
<evidence type="ECO:0000256" key="5">
    <source>
        <dbReference type="ARBA" id="ARBA00022598"/>
    </source>
</evidence>
<evidence type="ECO:0000256" key="7">
    <source>
        <dbReference type="ARBA" id="ARBA00022840"/>
    </source>
</evidence>
<dbReference type="Gene3D" id="1.10.730.10">
    <property type="entry name" value="Isoleucyl-tRNA Synthetase, Domain 1"/>
    <property type="match status" value="1"/>
</dbReference>
<evidence type="ECO:0000259" key="14">
    <source>
        <dbReference type="SMART" id="SM01016"/>
    </source>
</evidence>
<keyword evidence="9 11" id="KW-0030">Aminoacyl-tRNA synthetase</keyword>
<dbReference type="PANTHER" id="PTHR11956:SF5">
    <property type="entry name" value="ARGININE--TRNA LIGASE, CYTOPLASMIC"/>
    <property type="match status" value="1"/>
</dbReference>
<dbReference type="SMART" id="SM01016">
    <property type="entry name" value="Arg_tRNA_synt_N"/>
    <property type="match status" value="1"/>
</dbReference>